<dbReference type="Pfam" id="PF00933">
    <property type="entry name" value="Glyco_hydro_3"/>
    <property type="match status" value="1"/>
</dbReference>
<dbReference type="SUPFAM" id="SSF51445">
    <property type="entry name" value="(Trans)glycosidases"/>
    <property type="match status" value="1"/>
</dbReference>
<evidence type="ECO:0000313" key="6">
    <source>
        <dbReference type="Proteomes" id="UP001464378"/>
    </source>
</evidence>
<name>A0ABV1E7E5_9FIRM</name>
<dbReference type="InterPro" id="IPR017853">
    <property type="entry name" value="GH"/>
</dbReference>
<dbReference type="SMART" id="SM01217">
    <property type="entry name" value="Fn3_like"/>
    <property type="match status" value="1"/>
</dbReference>
<evidence type="ECO:0000256" key="3">
    <source>
        <dbReference type="SAM" id="Phobius"/>
    </source>
</evidence>
<dbReference type="Proteomes" id="UP001464378">
    <property type="component" value="Unassembled WGS sequence"/>
</dbReference>
<feature type="transmembrane region" description="Helical" evidence="3">
    <location>
        <begin position="890"/>
        <end position="910"/>
    </location>
</feature>
<dbReference type="Gene3D" id="2.60.40.10">
    <property type="entry name" value="Immunoglobulins"/>
    <property type="match status" value="1"/>
</dbReference>
<evidence type="ECO:0000313" key="5">
    <source>
        <dbReference type="EMBL" id="MEQ2443221.1"/>
    </source>
</evidence>
<dbReference type="RefSeq" id="WP_349231517.1">
    <property type="nucleotide sequence ID" value="NZ_JBBMFK010000009.1"/>
</dbReference>
<sequence>MLLKNDNSALPLSDGERAVSLFGRTSVDPIYTGAGSAATESSPVNYKTALEEAGFSVNPDLYDFYANHAISTTVNKVTMPTGMGDMPVEYTGRGFISSMGSAMFINDIIAEVPVQDYPDSLKDSFTSYNGAAIVFIGRVGGEGCDLPTDMSDYAPREEDKDKDKTYLELSSIEEEMLAYVKEQKDAGVFSKIIVVCNTANALELGFLEDEAYGIDAALWVGCIGDQGARALADVLTGEVTPSGRTVDTYVYDLTKDPSFQNFQELYYTNVDGTIGGYESGSFIEYEEGIYVGYRYYETAAAEALAGNYPGFDYDAAVQYPFGYGLSYTDFTMEYDGAPTYADDTFTFNVKVTNTGDTYSGRQVVQIYAEAPYTYGGVEKSKVVLVAFGKTDELEPGASQTLTLTVPAEALASYDYKGEGCYVLDEGDYTFYLSDNAHSWAELTQGDGSRIFTQRLEKVVYNQDNKRPSDQVAAVNQFDQVSDVFTDTPEEGAPLNMTRADFAGTFPTAPTAADMEADEATKTDLETMFDEKTDPTLGNVEGSIVYTDEMSTTGASNGLTLIDLRGKDYDDPSWDLLLDELNMSEVANMLANAGYNTAEMLSIGKPATLDYDGPMGWSTWVSAAGGDAVCLGFPAQEVLAATWSQDLAYEMGKMVGEQGLYNGFNGWYAPAMNTHRSAFAGRNYEYYSEDGLLSGKMAASEVSGAMEKGVYCYLKHFALNDKEDGRNGMATFANEQAIREIYMKPFELCVKEASATINYTGEDGQMTSREIKAATAIMSAYNCIGTQWSGGNYGMMTQVLRNEWGFEGAVISDYYGGNAYMDPDEGVRAGNDLMLNTFADGSLSDTSSATGVTAMRNAAHNVLYMVVNSNAMQGITSGVTIRYALAGWQKALIAGDVVVAVIVVAGAALLLRKKKTAKA</sequence>
<keyword evidence="2 5" id="KW-0378">Hydrolase</keyword>
<comment type="caution">
    <text evidence="5">The sequence shown here is derived from an EMBL/GenBank/DDBJ whole genome shotgun (WGS) entry which is preliminary data.</text>
</comment>
<feature type="domain" description="Fibronectin type III-like" evidence="4">
    <location>
        <begin position="362"/>
        <end position="436"/>
    </location>
</feature>
<dbReference type="InterPro" id="IPR036962">
    <property type="entry name" value="Glyco_hydro_3_N_sf"/>
</dbReference>
<dbReference type="Pfam" id="PF01915">
    <property type="entry name" value="Glyco_hydro_3_C"/>
    <property type="match status" value="1"/>
</dbReference>
<dbReference type="InterPro" id="IPR050288">
    <property type="entry name" value="Cellulose_deg_GH3"/>
</dbReference>
<protein>
    <submittedName>
        <fullName evidence="5">Glycoside hydrolase family 3 N-terminal domain-containing protein</fullName>
    </submittedName>
</protein>
<dbReference type="InterPro" id="IPR036881">
    <property type="entry name" value="Glyco_hydro_3_C_sf"/>
</dbReference>
<organism evidence="5 6">
    <name type="scientific">Pseudoflavonifractor intestinihominis</name>
    <dbReference type="NCBI Taxonomy" id="3133171"/>
    <lineage>
        <taxon>Bacteria</taxon>
        <taxon>Bacillati</taxon>
        <taxon>Bacillota</taxon>
        <taxon>Clostridia</taxon>
        <taxon>Eubacteriales</taxon>
        <taxon>Oscillospiraceae</taxon>
        <taxon>Pseudoflavonifractor</taxon>
    </lineage>
</organism>
<dbReference type="InterPro" id="IPR026891">
    <property type="entry name" value="Fn3-like"/>
</dbReference>
<evidence type="ECO:0000256" key="1">
    <source>
        <dbReference type="ARBA" id="ARBA00005336"/>
    </source>
</evidence>
<dbReference type="PANTHER" id="PTHR42715:SF10">
    <property type="entry name" value="BETA-GLUCOSIDASE"/>
    <property type="match status" value="1"/>
</dbReference>
<keyword evidence="3" id="KW-1133">Transmembrane helix</keyword>
<dbReference type="EMBL" id="JBBMFK010000009">
    <property type="protein sequence ID" value="MEQ2443221.1"/>
    <property type="molecule type" value="Genomic_DNA"/>
</dbReference>
<accession>A0ABV1E7E5</accession>
<dbReference type="InterPro" id="IPR001764">
    <property type="entry name" value="Glyco_hydro_3_N"/>
</dbReference>
<dbReference type="Pfam" id="PF14310">
    <property type="entry name" value="Fn3-like"/>
    <property type="match status" value="1"/>
</dbReference>
<dbReference type="InterPro" id="IPR013783">
    <property type="entry name" value="Ig-like_fold"/>
</dbReference>
<comment type="similarity">
    <text evidence="1">Belongs to the glycosyl hydrolase 3 family.</text>
</comment>
<keyword evidence="3" id="KW-0472">Membrane</keyword>
<evidence type="ECO:0000259" key="4">
    <source>
        <dbReference type="SMART" id="SM01217"/>
    </source>
</evidence>
<dbReference type="PRINTS" id="PR00133">
    <property type="entry name" value="GLHYDRLASE3"/>
</dbReference>
<dbReference type="InterPro" id="IPR002772">
    <property type="entry name" value="Glyco_hydro_3_C"/>
</dbReference>
<dbReference type="GO" id="GO:0016787">
    <property type="term" value="F:hydrolase activity"/>
    <property type="evidence" value="ECO:0007669"/>
    <property type="project" value="UniProtKB-KW"/>
</dbReference>
<dbReference type="Gene3D" id="3.40.50.1700">
    <property type="entry name" value="Glycoside hydrolase family 3 C-terminal domain"/>
    <property type="match status" value="1"/>
</dbReference>
<keyword evidence="6" id="KW-1185">Reference proteome</keyword>
<dbReference type="PANTHER" id="PTHR42715">
    <property type="entry name" value="BETA-GLUCOSIDASE"/>
    <property type="match status" value="1"/>
</dbReference>
<gene>
    <name evidence="5" type="ORF">WMO64_07040</name>
</gene>
<reference evidence="5 6" key="1">
    <citation type="submission" date="2024-03" db="EMBL/GenBank/DDBJ databases">
        <title>Human intestinal bacterial collection.</title>
        <authorList>
            <person name="Pauvert C."/>
            <person name="Hitch T.C.A."/>
            <person name="Clavel T."/>
        </authorList>
    </citation>
    <scope>NUCLEOTIDE SEQUENCE [LARGE SCALE GENOMIC DNA]</scope>
    <source>
        <strain evidence="5 6">CLA-AP-H29</strain>
    </source>
</reference>
<dbReference type="Gene3D" id="3.20.20.300">
    <property type="entry name" value="Glycoside hydrolase, family 3, N-terminal domain"/>
    <property type="match status" value="1"/>
</dbReference>
<dbReference type="SUPFAM" id="SSF52279">
    <property type="entry name" value="Beta-D-glucan exohydrolase, C-terminal domain"/>
    <property type="match status" value="1"/>
</dbReference>
<proteinExistence type="inferred from homology"/>
<keyword evidence="3" id="KW-0812">Transmembrane</keyword>
<evidence type="ECO:0000256" key="2">
    <source>
        <dbReference type="ARBA" id="ARBA00022801"/>
    </source>
</evidence>